<accession>A0A1H1SIK3</accession>
<dbReference type="Pfam" id="PF11153">
    <property type="entry name" value="DUF2931"/>
    <property type="match status" value="1"/>
</dbReference>
<evidence type="ECO:0000256" key="1">
    <source>
        <dbReference type="SAM" id="SignalP"/>
    </source>
</evidence>
<gene>
    <name evidence="2" type="ORF">SAMN05216271_2009</name>
</gene>
<dbReference type="Proteomes" id="UP000243413">
    <property type="component" value="Chromosome I"/>
</dbReference>
<name>A0A1H1SIK3_9GAMM</name>
<reference evidence="3" key="1">
    <citation type="submission" date="2016-10" db="EMBL/GenBank/DDBJ databases">
        <authorList>
            <person name="Varghese N."/>
            <person name="Submissions S."/>
        </authorList>
    </citation>
    <scope>NUCLEOTIDE SEQUENCE [LARGE SCALE GENOMIC DNA]</scope>
    <source>
        <strain evidence="3">JCM 14963</strain>
    </source>
</reference>
<sequence length="223" mass="24154">MFRVFLAFTLALALVACSGAGGGPRSSAMDLPYRAWEIGLIAPNYMEVWVESVDVVDMRGFSFKRAHGGTSSIQNPPNNTGDPIGWPARPGVGATRPMTGIDLPKAIYVRWQSLAEPQTYDARIDIPAWAREEMITGHAAFCRFDGQHITAYRYAVTLGLAPGGVVKAWLTGACLEPIEIGRFEGTVNPDGPSGGRTGGRYALPLDPAAQKYLETHDIPFDSW</sequence>
<dbReference type="OrthoDB" id="6993804at2"/>
<evidence type="ECO:0000313" key="2">
    <source>
        <dbReference type="EMBL" id="SDS47797.1"/>
    </source>
</evidence>
<feature type="chain" id="PRO_5009260109" description="DUF2931 family protein" evidence="1">
    <location>
        <begin position="21"/>
        <end position="223"/>
    </location>
</feature>
<evidence type="ECO:0008006" key="4">
    <source>
        <dbReference type="Google" id="ProtNLM"/>
    </source>
</evidence>
<keyword evidence="1" id="KW-0732">Signal</keyword>
<dbReference type="AlphaFoldDB" id="A0A1H1SIK3"/>
<proteinExistence type="predicted"/>
<protein>
    <recommendedName>
        <fullName evidence="4">DUF2931 family protein</fullName>
    </recommendedName>
</protein>
<feature type="signal peptide" evidence="1">
    <location>
        <begin position="1"/>
        <end position="20"/>
    </location>
</feature>
<dbReference type="STRING" id="472181.SAMN05216271_2009"/>
<dbReference type="EMBL" id="LT629763">
    <property type="protein sequence ID" value="SDS47797.1"/>
    <property type="molecule type" value="Genomic_DNA"/>
</dbReference>
<dbReference type="PROSITE" id="PS51257">
    <property type="entry name" value="PROKAR_LIPOPROTEIN"/>
    <property type="match status" value="1"/>
</dbReference>
<organism evidence="2 3">
    <name type="scientific">Halopseudomonas sabulinigri</name>
    <dbReference type="NCBI Taxonomy" id="472181"/>
    <lineage>
        <taxon>Bacteria</taxon>
        <taxon>Pseudomonadati</taxon>
        <taxon>Pseudomonadota</taxon>
        <taxon>Gammaproteobacteria</taxon>
        <taxon>Pseudomonadales</taxon>
        <taxon>Pseudomonadaceae</taxon>
        <taxon>Halopseudomonas</taxon>
    </lineage>
</organism>
<evidence type="ECO:0000313" key="3">
    <source>
        <dbReference type="Proteomes" id="UP000243413"/>
    </source>
</evidence>
<dbReference type="InterPro" id="IPR021326">
    <property type="entry name" value="DUF2931"/>
</dbReference>